<dbReference type="EMBL" id="BMTL01000007">
    <property type="protein sequence ID" value="GGR82491.1"/>
    <property type="molecule type" value="Genomic_DNA"/>
</dbReference>
<evidence type="ECO:0000313" key="2">
    <source>
        <dbReference type="Proteomes" id="UP000606194"/>
    </source>
</evidence>
<dbReference type="Proteomes" id="UP000606194">
    <property type="component" value="Unassembled WGS sequence"/>
</dbReference>
<name>A0A918FV12_9ACTN</name>
<keyword evidence="2" id="KW-1185">Reference proteome</keyword>
<reference evidence="1" key="1">
    <citation type="journal article" date="2014" name="Int. J. Syst. Evol. Microbiol.">
        <title>Complete genome sequence of Corynebacterium casei LMG S-19264T (=DSM 44701T), isolated from a smear-ripened cheese.</title>
        <authorList>
            <consortium name="US DOE Joint Genome Institute (JGI-PGF)"/>
            <person name="Walter F."/>
            <person name="Albersmeier A."/>
            <person name="Kalinowski J."/>
            <person name="Ruckert C."/>
        </authorList>
    </citation>
    <scope>NUCLEOTIDE SEQUENCE</scope>
    <source>
        <strain evidence="1">JCM 4386</strain>
    </source>
</reference>
<evidence type="ECO:0000313" key="1">
    <source>
        <dbReference type="EMBL" id="GGR82491.1"/>
    </source>
</evidence>
<organism evidence="1 2">
    <name type="scientific">Streptomyces humidus</name>
    <dbReference type="NCBI Taxonomy" id="52259"/>
    <lineage>
        <taxon>Bacteria</taxon>
        <taxon>Bacillati</taxon>
        <taxon>Actinomycetota</taxon>
        <taxon>Actinomycetes</taxon>
        <taxon>Kitasatosporales</taxon>
        <taxon>Streptomycetaceae</taxon>
        <taxon>Streptomyces</taxon>
    </lineage>
</organism>
<protein>
    <submittedName>
        <fullName evidence="1">Uncharacterized protein</fullName>
    </submittedName>
</protein>
<proteinExistence type="predicted"/>
<reference evidence="1" key="2">
    <citation type="submission" date="2020-09" db="EMBL/GenBank/DDBJ databases">
        <authorList>
            <person name="Sun Q."/>
            <person name="Ohkuma M."/>
        </authorList>
    </citation>
    <scope>NUCLEOTIDE SEQUENCE</scope>
    <source>
        <strain evidence="1">JCM 4386</strain>
    </source>
</reference>
<comment type="caution">
    <text evidence="1">The sequence shown here is derived from an EMBL/GenBank/DDBJ whole genome shotgun (WGS) entry which is preliminary data.</text>
</comment>
<sequence>MKRGPTRPRTPVTLKGTSVLVGQHPEHAVRAYRNERPSITRLILEARWAHYRLTDTLEHDPDSNAVPALRRFHLLHAGALVDVLALRTQDPDLYEAARDHGALLRKVDGLALDDHPHNGLNHLRAQYARLHHHTHGHAYRAPHATDDSLPHQRPFRRSGPRLVRQMLDTYAWANLGLTPLFPAVDVASEQRQHLMTRGLLLDWAATASPADNAAAAAAATAGHALRALDRRAALSDLRARAYLLDAFRDFDDHDEDDHPHPHDCAGGCDGTGEVLTVLTWEHHGTAVHQEPIQCFGAPTAHAPDCTTCEGHGFTYTSGYRELCLDGRIADNGPVATTVSPQGA</sequence>
<accession>A0A918FV12</accession>
<dbReference type="AlphaFoldDB" id="A0A918FV12"/>
<gene>
    <name evidence="1" type="ORF">GCM10010269_22080</name>
</gene>